<proteinExistence type="predicted"/>
<comment type="caution">
    <text evidence="1">The sequence shown here is derived from an EMBL/GenBank/DDBJ whole genome shotgun (WGS) entry which is preliminary data.</text>
</comment>
<gene>
    <name evidence="1" type="ORF">KPH14_000854</name>
</gene>
<dbReference type="Gene3D" id="3.90.1600.10">
    <property type="entry name" value="Palm domain of DNA polymerase"/>
    <property type="match status" value="1"/>
</dbReference>
<evidence type="ECO:0000313" key="1">
    <source>
        <dbReference type="EMBL" id="KAK2577664.1"/>
    </source>
</evidence>
<reference evidence="1" key="1">
    <citation type="submission" date="2021-08" db="EMBL/GenBank/DDBJ databases">
        <authorList>
            <person name="Misof B."/>
            <person name="Oliver O."/>
            <person name="Podsiadlowski L."/>
            <person name="Donath A."/>
            <person name="Peters R."/>
            <person name="Mayer C."/>
            <person name="Rust J."/>
            <person name="Gunkel S."/>
            <person name="Lesny P."/>
            <person name="Martin S."/>
            <person name="Oeyen J.P."/>
            <person name="Petersen M."/>
            <person name="Panagiotis P."/>
            <person name="Wilbrandt J."/>
            <person name="Tanja T."/>
        </authorList>
    </citation>
    <scope>NUCLEOTIDE SEQUENCE</scope>
    <source>
        <strain evidence="1">GBR_01_08_01A</strain>
        <tissue evidence="1">Thorax + abdomen</tissue>
    </source>
</reference>
<dbReference type="GO" id="GO:0071897">
    <property type="term" value="P:DNA biosynthetic process"/>
    <property type="evidence" value="ECO:0007669"/>
    <property type="project" value="UniProtKB-ARBA"/>
</dbReference>
<dbReference type="AlphaFoldDB" id="A0AAD9RDC2"/>
<accession>A0AAD9RDC2</accession>
<dbReference type="SUPFAM" id="SSF56672">
    <property type="entry name" value="DNA/RNA polymerases"/>
    <property type="match status" value="1"/>
</dbReference>
<reference evidence="1" key="2">
    <citation type="journal article" date="2023" name="Commun. Biol.">
        <title>Intrasexual cuticular hydrocarbon dimorphism in a wasp sheds light on hydrocarbon biosynthesis genes in Hymenoptera.</title>
        <authorList>
            <person name="Moris V.C."/>
            <person name="Podsiadlowski L."/>
            <person name="Martin S."/>
            <person name="Oeyen J.P."/>
            <person name="Donath A."/>
            <person name="Petersen M."/>
            <person name="Wilbrandt J."/>
            <person name="Misof B."/>
            <person name="Liedtke D."/>
            <person name="Thamm M."/>
            <person name="Scheiner R."/>
            <person name="Schmitt T."/>
            <person name="Niehuis O."/>
        </authorList>
    </citation>
    <scope>NUCLEOTIDE SEQUENCE</scope>
    <source>
        <strain evidence="1">GBR_01_08_01A</strain>
    </source>
</reference>
<dbReference type="InterPro" id="IPR043502">
    <property type="entry name" value="DNA/RNA_pol_sf"/>
</dbReference>
<dbReference type="EMBL" id="JAIFRP010003095">
    <property type="protein sequence ID" value="KAK2577664.1"/>
    <property type="molecule type" value="Genomic_DNA"/>
</dbReference>
<protein>
    <submittedName>
        <fullName evidence="1">Uncharacterized protein</fullName>
    </submittedName>
</protein>
<organism evidence="1 2">
    <name type="scientific">Odynerus spinipes</name>
    <dbReference type="NCBI Taxonomy" id="1348599"/>
    <lineage>
        <taxon>Eukaryota</taxon>
        <taxon>Metazoa</taxon>
        <taxon>Ecdysozoa</taxon>
        <taxon>Arthropoda</taxon>
        <taxon>Hexapoda</taxon>
        <taxon>Insecta</taxon>
        <taxon>Pterygota</taxon>
        <taxon>Neoptera</taxon>
        <taxon>Endopterygota</taxon>
        <taxon>Hymenoptera</taxon>
        <taxon>Apocrita</taxon>
        <taxon>Aculeata</taxon>
        <taxon>Vespoidea</taxon>
        <taxon>Vespidae</taxon>
        <taxon>Eumeninae</taxon>
        <taxon>Odynerus</taxon>
    </lineage>
</organism>
<dbReference type="InterPro" id="IPR023211">
    <property type="entry name" value="DNA_pol_palm_dom_sf"/>
</dbReference>
<sequence>MSHPVGEALNCKSKTCNHFKLLEVNISAKLIKGNVPSIPSNNGYSQHIDYLEECNNQNLFITEDFDYNFSKLMQNQLYGKFGMTPLRRKYYLKPYDKKVHTRKDTKIYGDKVKMVFAFDYDLTKPSYIPMAISITDKAKILTIKLANLVNQCNHIIPTGGFLYSDTDSIHFSICDACLEKYESQVEIHKTKLGA</sequence>
<name>A0AAD9RDC2_9HYME</name>
<dbReference type="Proteomes" id="UP001258017">
    <property type="component" value="Unassembled WGS sequence"/>
</dbReference>
<keyword evidence="2" id="KW-1185">Reference proteome</keyword>
<evidence type="ECO:0000313" key="2">
    <source>
        <dbReference type="Proteomes" id="UP001258017"/>
    </source>
</evidence>